<accession>A0A9D2H102</accession>
<comment type="caution">
    <text evidence="1">The sequence shown here is derived from an EMBL/GenBank/DDBJ whole genome shotgun (WGS) entry which is preliminary data.</text>
</comment>
<dbReference type="EMBL" id="DXAJ01000066">
    <property type="protein sequence ID" value="HJA02623.1"/>
    <property type="molecule type" value="Genomic_DNA"/>
</dbReference>
<dbReference type="SUPFAM" id="SSF55729">
    <property type="entry name" value="Acyl-CoA N-acyltransferases (Nat)"/>
    <property type="match status" value="1"/>
</dbReference>
<name>A0A9D2H102_9FIRM</name>
<evidence type="ECO:0000313" key="2">
    <source>
        <dbReference type="Proteomes" id="UP000824221"/>
    </source>
</evidence>
<sequence length="370" mass="43696">MIEIREVKTPKEQRAFVNFPLMLYKDNPYFVPPLYADEMKLFKSNYHYYETSEAVYFLAYRNGEVVGRISGILQKAANEKWQQKRVRFTRFDSIDDEEVASALFSAVEHWAKAKGMEEVVGPLGFSDFEREGLLIEGFEELSTFEEQYNYPYYQKLIENLGYQKDVDWVEHKLYPPKEPDKRLPELRDKIMKRYKVHLSETKSADEFIRLYKDDFFRILDETYAEIYGTVPFTENMKKELIKSFRQIIDIRYVAMILDENERPVCFGLCFPSISKALQKSGGRMTIPTLFRVLKAVREPEIIDLALIGVLPAYRGVSLVMIDAIGRMMTEGTAKYCETNLNLEENYNILNQWKHFDNVLHKRRRCFIKKI</sequence>
<organism evidence="1 2">
    <name type="scientific">Candidatus Gallimonas gallistercoris</name>
    <dbReference type="NCBI Taxonomy" id="2838602"/>
    <lineage>
        <taxon>Bacteria</taxon>
        <taxon>Bacillati</taxon>
        <taxon>Bacillota</taxon>
        <taxon>Clostridia</taxon>
        <taxon>Candidatus Gallimonas</taxon>
    </lineage>
</organism>
<evidence type="ECO:0000313" key="1">
    <source>
        <dbReference type="EMBL" id="HJA02623.1"/>
    </source>
</evidence>
<proteinExistence type="predicted"/>
<dbReference type="InterPro" id="IPR016181">
    <property type="entry name" value="Acyl_CoA_acyltransferase"/>
</dbReference>
<reference evidence="1" key="2">
    <citation type="submission" date="2021-04" db="EMBL/GenBank/DDBJ databases">
        <authorList>
            <person name="Gilroy R."/>
        </authorList>
    </citation>
    <scope>NUCLEOTIDE SEQUENCE</scope>
    <source>
        <strain evidence="1">CHK156-179</strain>
    </source>
</reference>
<evidence type="ECO:0008006" key="3">
    <source>
        <dbReference type="Google" id="ProtNLM"/>
    </source>
</evidence>
<dbReference type="PANTHER" id="PTHR41368">
    <property type="entry name" value="PROTEIN YGHO"/>
    <property type="match status" value="1"/>
</dbReference>
<dbReference type="PANTHER" id="PTHR41368:SF1">
    <property type="entry name" value="PROTEIN YGHO"/>
    <property type="match status" value="1"/>
</dbReference>
<dbReference type="InterPro" id="IPR039968">
    <property type="entry name" value="BcerS-like"/>
</dbReference>
<reference evidence="1" key="1">
    <citation type="journal article" date="2021" name="PeerJ">
        <title>Extensive microbial diversity within the chicken gut microbiome revealed by metagenomics and culture.</title>
        <authorList>
            <person name="Gilroy R."/>
            <person name="Ravi A."/>
            <person name="Getino M."/>
            <person name="Pursley I."/>
            <person name="Horton D.L."/>
            <person name="Alikhan N.F."/>
            <person name="Baker D."/>
            <person name="Gharbi K."/>
            <person name="Hall N."/>
            <person name="Watson M."/>
            <person name="Adriaenssens E.M."/>
            <person name="Foster-Nyarko E."/>
            <person name="Jarju S."/>
            <person name="Secka A."/>
            <person name="Antonio M."/>
            <person name="Oren A."/>
            <person name="Chaudhuri R.R."/>
            <person name="La Ragione R."/>
            <person name="Hildebrand F."/>
            <person name="Pallen M.J."/>
        </authorList>
    </citation>
    <scope>NUCLEOTIDE SEQUENCE</scope>
    <source>
        <strain evidence="1">CHK156-179</strain>
    </source>
</reference>
<protein>
    <recommendedName>
        <fullName evidence="3">N-acetyltransferase domain-containing protein</fullName>
    </recommendedName>
</protein>
<dbReference type="Proteomes" id="UP000824221">
    <property type="component" value="Unassembled WGS sequence"/>
</dbReference>
<gene>
    <name evidence="1" type="ORF">H9797_04495</name>
</gene>
<dbReference type="AlphaFoldDB" id="A0A9D2H102"/>